<dbReference type="InterPro" id="IPR058031">
    <property type="entry name" value="AAA_lid_NorR"/>
</dbReference>
<dbReference type="STRING" id="946333.A4W93_13300"/>
<dbReference type="Gene3D" id="3.40.50.2300">
    <property type="match status" value="1"/>
</dbReference>
<dbReference type="SUPFAM" id="SSF52540">
    <property type="entry name" value="P-loop containing nucleoside triphosphate hydrolases"/>
    <property type="match status" value="1"/>
</dbReference>
<organism evidence="7 8">
    <name type="scientific">Piscinibacter gummiphilus</name>
    <dbReference type="NCBI Taxonomy" id="946333"/>
    <lineage>
        <taxon>Bacteria</taxon>
        <taxon>Pseudomonadati</taxon>
        <taxon>Pseudomonadota</taxon>
        <taxon>Betaproteobacteria</taxon>
        <taxon>Burkholderiales</taxon>
        <taxon>Sphaerotilaceae</taxon>
        <taxon>Piscinibacter</taxon>
    </lineage>
</organism>
<dbReference type="SUPFAM" id="SSF46689">
    <property type="entry name" value="Homeodomain-like"/>
    <property type="match status" value="1"/>
</dbReference>
<dbReference type="Gene3D" id="1.10.10.60">
    <property type="entry name" value="Homeodomain-like"/>
    <property type="match status" value="1"/>
</dbReference>
<evidence type="ECO:0000313" key="8">
    <source>
        <dbReference type="Proteomes" id="UP000193427"/>
    </source>
</evidence>
<dbReference type="InterPro" id="IPR025662">
    <property type="entry name" value="Sigma_54_int_dom_ATP-bd_1"/>
</dbReference>
<dbReference type="EMBL" id="CP015118">
    <property type="protein sequence ID" value="ARN20794.1"/>
    <property type="molecule type" value="Genomic_DNA"/>
</dbReference>
<dbReference type="InterPro" id="IPR002197">
    <property type="entry name" value="HTH_Fis"/>
</dbReference>
<keyword evidence="6" id="KW-0804">Transcription</keyword>
<dbReference type="PROSITE" id="PS50110">
    <property type="entry name" value="RESPONSE_REGULATORY"/>
    <property type="match status" value="1"/>
</dbReference>
<dbReference type="SMART" id="SM00382">
    <property type="entry name" value="AAA"/>
    <property type="match status" value="1"/>
</dbReference>
<gene>
    <name evidence="7" type="ORF">A4W93_13300</name>
</gene>
<dbReference type="PROSITE" id="PS50045">
    <property type="entry name" value="SIGMA54_INTERACT_4"/>
    <property type="match status" value="1"/>
</dbReference>
<evidence type="ECO:0000256" key="5">
    <source>
        <dbReference type="ARBA" id="ARBA00023015"/>
    </source>
</evidence>
<keyword evidence="4" id="KW-0902">Two-component regulatory system</keyword>
<dbReference type="InterPro" id="IPR003593">
    <property type="entry name" value="AAA+_ATPase"/>
</dbReference>
<dbReference type="PROSITE" id="PS00675">
    <property type="entry name" value="SIGMA54_INTERACT_1"/>
    <property type="match status" value="1"/>
</dbReference>
<dbReference type="Pfam" id="PF25601">
    <property type="entry name" value="AAA_lid_14"/>
    <property type="match status" value="1"/>
</dbReference>
<dbReference type="GO" id="GO:0005524">
    <property type="term" value="F:ATP binding"/>
    <property type="evidence" value="ECO:0007669"/>
    <property type="project" value="UniProtKB-KW"/>
</dbReference>
<accession>A0A1W6L9A8</accession>
<dbReference type="PANTHER" id="PTHR32071:SF57">
    <property type="entry name" value="C4-DICARBOXYLATE TRANSPORT TRANSCRIPTIONAL REGULATORY PROTEIN DCTD"/>
    <property type="match status" value="1"/>
</dbReference>
<reference evidence="7 8" key="1">
    <citation type="submission" date="2016-04" db="EMBL/GenBank/DDBJ databases">
        <title>Complete genome sequence of natural rubber-degrading, novel Gram-negative bacterium, Rhizobacter gummiphilus strain NS21.</title>
        <authorList>
            <person name="Tabata M."/>
            <person name="Kasai D."/>
            <person name="Fukuda M."/>
        </authorList>
    </citation>
    <scope>NUCLEOTIDE SEQUENCE [LARGE SCALE GENOMIC DNA]</scope>
    <source>
        <strain evidence="7 8">NS21</strain>
    </source>
</reference>
<proteinExistence type="predicted"/>
<evidence type="ECO:0000256" key="2">
    <source>
        <dbReference type="ARBA" id="ARBA00022741"/>
    </source>
</evidence>
<dbReference type="Gene3D" id="1.10.8.60">
    <property type="match status" value="1"/>
</dbReference>
<dbReference type="GO" id="GO:0043565">
    <property type="term" value="F:sequence-specific DNA binding"/>
    <property type="evidence" value="ECO:0007669"/>
    <property type="project" value="InterPro"/>
</dbReference>
<dbReference type="PANTHER" id="PTHR32071">
    <property type="entry name" value="TRANSCRIPTIONAL REGULATORY PROTEIN"/>
    <property type="match status" value="1"/>
</dbReference>
<dbReference type="InterPro" id="IPR011006">
    <property type="entry name" value="CheY-like_superfamily"/>
</dbReference>
<dbReference type="InterPro" id="IPR002078">
    <property type="entry name" value="Sigma_54_int"/>
</dbReference>
<dbReference type="InterPro" id="IPR001789">
    <property type="entry name" value="Sig_transdc_resp-reg_receiver"/>
</dbReference>
<dbReference type="InterPro" id="IPR027417">
    <property type="entry name" value="P-loop_NTPase"/>
</dbReference>
<evidence type="ECO:0000256" key="3">
    <source>
        <dbReference type="ARBA" id="ARBA00022840"/>
    </source>
</evidence>
<dbReference type="AlphaFoldDB" id="A0A1W6L9A8"/>
<dbReference type="Pfam" id="PF00072">
    <property type="entry name" value="Response_reg"/>
    <property type="match status" value="1"/>
</dbReference>
<dbReference type="SUPFAM" id="SSF52172">
    <property type="entry name" value="CheY-like"/>
    <property type="match status" value="1"/>
</dbReference>
<dbReference type="Proteomes" id="UP000193427">
    <property type="component" value="Chromosome"/>
</dbReference>
<protein>
    <submittedName>
        <fullName evidence="7">Uncharacterized protein</fullName>
    </submittedName>
</protein>
<dbReference type="Pfam" id="PF02954">
    <property type="entry name" value="HTH_8"/>
    <property type="match status" value="1"/>
</dbReference>
<dbReference type="OrthoDB" id="9761705at2"/>
<dbReference type="CDD" id="cd00009">
    <property type="entry name" value="AAA"/>
    <property type="match status" value="1"/>
</dbReference>
<dbReference type="GO" id="GO:0006355">
    <property type="term" value="P:regulation of DNA-templated transcription"/>
    <property type="evidence" value="ECO:0007669"/>
    <property type="project" value="InterPro"/>
</dbReference>
<keyword evidence="3" id="KW-0067">ATP-binding</keyword>
<name>A0A1W6L9A8_9BURK</name>
<dbReference type="FunFam" id="3.40.50.2300:FF:000018">
    <property type="entry name" value="DNA-binding transcriptional regulator NtrC"/>
    <property type="match status" value="1"/>
</dbReference>
<dbReference type="RefSeq" id="WP_085751073.1">
    <property type="nucleotide sequence ID" value="NZ_BSPR01000007.1"/>
</dbReference>
<keyword evidence="1" id="KW-0597">Phosphoprotein</keyword>
<evidence type="ECO:0000256" key="4">
    <source>
        <dbReference type="ARBA" id="ARBA00023012"/>
    </source>
</evidence>
<dbReference type="SMART" id="SM00448">
    <property type="entry name" value="REC"/>
    <property type="match status" value="1"/>
</dbReference>
<dbReference type="Pfam" id="PF00158">
    <property type="entry name" value="Sigma54_activat"/>
    <property type="match status" value="1"/>
</dbReference>
<dbReference type="GO" id="GO:0000160">
    <property type="term" value="P:phosphorelay signal transduction system"/>
    <property type="evidence" value="ECO:0007669"/>
    <property type="project" value="UniProtKB-KW"/>
</dbReference>
<evidence type="ECO:0000256" key="1">
    <source>
        <dbReference type="ARBA" id="ARBA00022553"/>
    </source>
</evidence>
<evidence type="ECO:0000256" key="6">
    <source>
        <dbReference type="ARBA" id="ARBA00023163"/>
    </source>
</evidence>
<keyword evidence="5" id="KW-0805">Transcription regulation</keyword>
<dbReference type="InterPro" id="IPR009057">
    <property type="entry name" value="Homeodomain-like_sf"/>
</dbReference>
<evidence type="ECO:0000313" key="7">
    <source>
        <dbReference type="EMBL" id="ARN20794.1"/>
    </source>
</evidence>
<dbReference type="Gene3D" id="3.40.50.300">
    <property type="entry name" value="P-loop containing nucleotide triphosphate hydrolases"/>
    <property type="match status" value="1"/>
</dbReference>
<dbReference type="KEGG" id="rgu:A4W93_13300"/>
<keyword evidence="8" id="KW-1185">Reference proteome</keyword>
<keyword evidence="2" id="KW-0547">Nucleotide-binding</keyword>
<dbReference type="FunFam" id="3.40.50.300:FF:000006">
    <property type="entry name" value="DNA-binding transcriptional regulator NtrC"/>
    <property type="match status" value="1"/>
</dbReference>
<sequence>MTPSVPAPSTFTPRRVAVIEDEQAFLHTVQRSLELAGFEVLPFSSADAAVEHLGVAALSVVLTDLRLPGGDGLSVLERVKAIDPELPVVLMTGHGDIPTAIQAIRSGAYEFLEKPFSRERLLAVITRAADRHTLLLENRQLKRQLAAASGIGEVLRGESAAMRELRDLVLRLAPTPVDVLVQGETGTGKELVARCLHDFSRRMGNFVPVNCAAIPENLFETELFGNETGAFAGEGRQRIGKIEHAKDGTLFLDEIEAMPLALQAKVLRVLQEREVERLGSNQAIPVNFRVVAATKVDLEEMSRKGLFRADLFYRLNVVALRVAPLRDRLGDVMSLFETFAHQAGMRYEMPVPTLTADHHELLLSAHWPGNVRELKSCAERLVLGLPLAVDGRDTAAASRSFEESMAMIERSLLQAALRQHGGSVRSAAKALRLNLATAYRKLKGLDIDPAMYKADGEPDKS</sequence>